<dbReference type="CDD" id="cd00143">
    <property type="entry name" value="PP2Cc"/>
    <property type="match status" value="1"/>
</dbReference>
<evidence type="ECO:0000313" key="3">
    <source>
        <dbReference type="Proteomes" id="UP000823900"/>
    </source>
</evidence>
<dbReference type="EMBL" id="DWZA01000047">
    <property type="protein sequence ID" value="HJA70930.1"/>
    <property type="molecule type" value="Genomic_DNA"/>
</dbReference>
<dbReference type="Pfam" id="PF13672">
    <property type="entry name" value="PP2C_2"/>
    <property type="match status" value="1"/>
</dbReference>
<dbReference type="SMART" id="SM00332">
    <property type="entry name" value="PP2Cc"/>
    <property type="match status" value="1"/>
</dbReference>
<proteinExistence type="predicted"/>
<dbReference type="SMART" id="SM00331">
    <property type="entry name" value="PP2C_SIG"/>
    <property type="match status" value="1"/>
</dbReference>
<comment type="caution">
    <text evidence="2">The sequence shown here is derived from an EMBL/GenBank/DDBJ whole genome shotgun (WGS) entry which is preliminary data.</text>
</comment>
<reference evidence="2" key="2">
    <citation type="submission" date="2021-04" db="EMBL/GenBank/DDBJ databases">
        <authorList>
            <person name="Gilroy R."/>
        </authorList>
    </citation>
    <scope>NUCLEOTIDE SEQUENCE</scope>
    <source>
        <strain evidence="2">CHK178-16964</strain>
    </source>
</reference>
<protein>
    <submittedName>
        <fullName evidence="2">Protein phosphatase 2C domain-containing protein</fullName>
    </submittedName>
</protein>
<dbReference type="InterPro" id="IPR001932">
    <property type="entry name" value="PPM-type_phosphatase-like_dom"/>
</dbReference>
<dbReference type="Proteomes" id="UP000823900">
    <property type="component" value="Unassembled WGS sequence"/>
</dbReference>
<reference evidence="2" key="1">
    <citation type="journal article" date="2021" name="PeerJ">
        <title>Extensive microbial diversity within the chicken gut microbiome revealed by metagenomics and culture.</title>
        <authorList>
            <person name="Gilroy R."/>
            <person name="Ravi A."/>
            <person name="Getino M."/>
            <person name="Pursley I."/>
            <person name="Horton D.L."/>
            <person name="Alikhan N.F."/>
            <person name="Baker D."/>
            <person name="Gharbi K."/>
            <person name="Hall N."/>
            <person name="Watson M."/>
            <person name="Adriaenssens E.M."/>
            <person name="Foster-Nyarko E."/>
            <person name="Jarju S."/>
            <person name="Secka A."/>
            <person name="Antonio M."/>
            <person name="Oren A."/>
            <person name="Chaudhuri R.R."/>
            <person name="La Ragione R."/>
            <person name="Hildebrand F."/>
            <person name="Pallen M.J."/>
        </authorList>
    </citation>
    <scope>NUCLEOTIDE SEQUENCE</scope>
    <source>
        <strain evidence="2">CHK178-16964</strain>
    </source>
</reference>
<accession>A0A9D2KP25</accession>
<organism evidence="2 3">
    <name type="scientific">Candidatus Lachnoclostridium stercoravium</name>
    <dbReference type="NCBI Taxonomy" id="2838633"/>
    <lineage>
        <taxon>Bacteria</taxon>
        <taxon>Bacillati</taxon>
        <taxon>Bacillota</taxon>
        <taxon>Clostridia</taxon>
        <taxon>Lachnospirales</taxon>
        <taxon>Lachnospiraceae</taxon>
    </lineage>
</organism>
<dbReference type="Gene3D" id="3.60.40.10">
    <property type="entry name" value="PPM-type phosphatase domain"/>
    <property type="match status" value="1"/>
</dbReference>
<feature type="domain" description="PPM-type phosphatase" evidence="1">
    <location>
        <begin position="2"/>
        <end position="241"/>
    </location>
</feature>
<sequence>MRYHVLTNNGGREVNEDYAAVLTREDGSFCAVLADGLGGHGRGEVASELVVRNSLSLWETFSGKTEDFLNLCFQDSQEKLLQKQLAEHAQDSMKTTMTALVCDGKQVQWGHIGDSRLYMFQDNKIVTRTLDHSVPQMLVATGEIKEKDIRGHEDRNRLLKVMGTPWDKPKYELADPVPCKKEMAFLLSSDGFWELVEDRDMVSCLKKAATPKEWLESMEQIVLKNGVGKKMDNYTAIGVFLGDEKEKKTSFFKKLFG</sequence>
<evidence type="ECO:0000313" key="2">
    <source>
        <dbReference type="EMBL" id="HJA70930.1"/>
    </source>
</evidence>
<dbReference type="InterPro" id="IPR036457">
    <property type="entry name" value="PPM-type-like_dom_sf"/>
</dbReference>
<dbReference type="PROSITE" id="PS51746">
    <property type="entry name" value="PPM_2"/>
    <property type="match status" value="1"/>
</dbReference>
<dbReference type="AlphaFoldDB" id="A0A9D2KP25"/>
<name>A0A9D2KP25_9FIRM</name>
<evidence type="ECO:0000259" key="1">
    <source>
        <dbReference type="PROSITE" id="PS51746"/>
    </source>
</evidence>
<dbReference type="SUPFAM" id="SSF81606">
    <property type="entry name" value="PP2C-like"/>
    <property type="match status" value="1"/>
</dbReference>
<gene>
    <name evidence="2" type="ORF">IAA07_05025</name>
</gene>